<dbReference type="EMBL" id="LAZR01000138">
    <property type="protein sequence ID" value="KKN87475.1"/>
    <property type="molecule type" value="Genomic_DNA"/>
</dbReference>
<sequence>MLYKTNMDATTNTNTTEHGMNTIKARGYILTSEDIFARLYEPYTDHVQAYYNYINACPECGQPASNHSGDKSHCACGMSW</sequence>
<dbReference type="AlphaFoldDB" id="A0A0F9U2K1"/>
<gene>
    <name evidence="1" type="ORF">LCGC14_0259300</name>
</gene>
<comment type="caution">
    <text evidence="1">The sequence shown here is derived from an EMBL/GenBank/DDBJ whole genome shotgun (WGS) entry which is preliminary data.</text>
</comment>
<proteinExistence type="predicted"/>
<organism evidence="1">
    <name type="scientific">marine sediment metagenome</name>
    <dbReference type="NCBI Taxonomy" id="412755"/>
    <lineage>
        <taxon>unclassified sequences</taxon>
        <taxon>metagenomes</taxon>
        <taxon>ecological metagenomes</taxon>
    </lineage>
</organism>
<evidence type="ECO:0000313" key="1">
    <source>
        <dbReference type="EMBL" id="KKN87475.1"/>
    </source>
</evidence>
<reference evidence="1" key="1">
    <citation type="journal article" date="2015" name="Nature">
        <title>Complex archaea that bridge the gap between prokaryotes and eukaryotes.</title>
        <authorList>
            <person name="Spang A."/>
            <person name="Saw J.H."/>
            <person name="Jorgensen S.L."/>
            <person name="Zaremba-Niedzwiedzka K."/>
            <person name="Martijn J."/>
            <person name="Lind A.E."/>
            <person name="van Eijk R."/>
            <person name="Schleper C."/>
            <person name="Guy L."/>
            <person name="Ettema T.J."/>
        </authorList>
    </citation>
    <scope>NUCLEOTIDE SEQUENCE</scope>
</reference>
<protein>
    <submittedName>
        <fullName evidence="1">Uncharacterized protein</fullName>
    </submittedName>
</protein>
<name>A0A0F9U2K1_9ZZZZ</name>
<accession>A0A0F9U2K1</accession>